<gene>
    <name evidence="1" type="ORF">KS407_07455</name>
</gene>
<name>A0ABS6JS86_9BACI</name>
<sequence>MIAYFGAMKKIDEFHKELAVQNKSINENIASIGFWLTSDIVAAKPYAVGTEMIAVNSETDFWEDGEPKVIHIEKPVIGYIYKVYMHEPHLKIYGSGHDTAFEAFMKERDNYCDYFSKKIKKPTWKDKGILLNKEEANTNFRKSLKKKGYEGFLLQNCTWNNSVTDLYCLFTGDALQIADIISVSQLDREK</sequence>
<evidence type="ECO:0000313" key="2">
    <source>
        <dbReference type="Proteomes" id="UP000790580"/>
    </source>
</evidence>
<proteinExistence type="predicted"/>
<accession>A0ABS6JS86</accession>
<dbReference type="EMBL" id="JAHQCR010000034">
    <property type="protein sequence ID" value="MBU9721285.1"/>
    <property type="molecule type" value="Genomic_DNA"/>
</dbReference>
<dbReference type="Proteomes" id="UP000790580">
    <property type="component" value="Unassembled WGS sequence"/>
</dbReference>
<comment type="caution">
    <text evidence="1">The sequence shown here is derived from an EMBL/GenBank/DDBJ whole genome shotgun (WGS) entry which is preliminary data.</text>
</comment>
<organism evidence="1 2">
    <name type="scientific">Evansella alkalicola</name>
    <dbReference type="NCBI Taxonomy" id="745819"/>
    <lineage>
        <taxon>Bacteria</taxon>
        <taxon>Bacillati</taxon>
        <taxon>Bacillota</taxon>
        <taxon>Bacilli</taxon>
        <taxon>Bacillales</taxon>
        <taxon>Bacillaceae</taxon>
        <taxon>Evansella</taxon>
    </lineage>
</organism>
<protein>
    <submittedName>
        <fullName evidence="1">Uncharacterized protein</fullName>
    </submittedName>
</protein>
<evidence type="ECO:0000313" key="1">
    <source>
        <dbReference type="EMBL" id="MBU9721285.1"/>
    </source>
</evidence>
<reference evidence="1 2" key="1">
    <citation type="submission" date="2021-06" db="EMBL/GenBank/DDBJ databases">
        <title>Bacillus sp. RD4P76, an endophyte from a halophyte.</title>
        <authorList>
            <person name="Sun J.-Q."/>
        </authorList>
    </citation>
    <scope>NUCLEOTIDE SEQUENCE [LARGE SCALE GENOMIC DNA]</scope>
    <source>
        <strain evidence="1 2">JCM 17098</strain>
    </source>
</reference>
<keyword evidence="2" id="KW-1185">Reference proteome</keyword>